<dbReference type="GeneID" id="20198568"/>
<dbReference type="InterPro" id="IPR036691">
    <property type="entry name" value="Endo/exonu/phosph_ase_sf"/>
</dbReference>
<reference evidence="2" key="3">
    <citation type="submission" date="2015-06" db="UniProtKB">
        <authorList>
            <consortium name="EnsemblMetazoa"/>
        </authorList>
    </citation>
    <scope>IDENTIFICATION</scope>
</reference>
<dbReference type="HOGENOM" id="CLU_607324_0_0_1"/>
<dbReference type="KEGG" id="hro:HELRODRAFT_160090"/>
<organism evidence="2 3">
    <name type="scientific">Helobdella robusta</name>
    <name type="common">Californian leech</name>
    <dbReference type="NCBI Taxonomy" id="6412"/>
    <lineage>
        <taxon>Eukaryota</taxon>
        <taxon>Metazoa</taxon>
        <taxon>Spiralia</taxon>
        <taxon>Lophotrochozoa</taxon>
        <taxon>Annelida</taxon>
        <taxon>Clitellata</taxon>
        <taxon>Hirudinea</taxon>
        <taxon>Rhynchobdellida</taxon>
        <taxon>Glossiphoniidae</taxon>
        <taxon>Helobdella</taxon>
    </lineage>
</organism>
<evidence type="ECO:0008006" key="4">
    <source>
        <dbReference type="Google" id="ProtNLM"/>
    </source>
</evidence>
<proteinExistence type="predicted"/>
<dbReference type="RefSeq" id="XP_009015354.1">
    <property type="nucleotide sequence ID" value="XM_009017106.1"/>
</dbReference>
<evidence type="ECO:0000313" key="1">
    <source>
        <dbReference type="EMBL" id="ESO05986.1"/>
    </source>
</evidence>
<dbReference type="EMBL" id="AMQM01000500">
    <property type="status" value="NOT_ANNOTATED_CDS"/>
    <property type="molecule type" value="Genomic_DNA"/>
</dbReference>
<gene>
    <name evidence="2" type="primary">20198568</name>
    <name evidence="1" type="ORF">HELRODRAFT_160090</name>
</gene>
<dbReference type="InParanoid" id="T1EPR8"/>
<dbReference type="AlphaFoldDB" id="T1EPR8"/>
<dbReference type="PANTHER" id="PTHR47510">
    <property type="entry name" value="REVERSE TRANSCRIPTASE DOMAIN-CONTAINING PROTEIN"/>
    <property type="match status" value="1"/>
</dbReference>
<evidence type="ECO:0000313" key="3">
    <source>
        <dbReference type="Proteomes" id="UP000015101"/>
    </source>
</evidence>
<dbReference type="OrthoDB" id="6107840at2759"/>
<dbReference type="PANTHER" id="PTHR47510:SF3">
    <property type="entry name" value="ENDO_EXONUCLEASE_PHOSPHATASE DOMAIN-CONTAINING PROTEIN"/>
    <property type="match status" value="1"/>
</dbReference>
<protein>
    <recommendedName>
        <fullName evidence="4">Endonuclease/exonuclease/phosphatase domain-containing protein</fullName>
    </recommendedName>
</protein>
<reference evidence="3" key="1">
    <citation type="submission" date="2012-12" db="EMBL/GenBank/DDBJ databases">
        <authorList>
            <person name="Hellsten U."/>
            <person name="Grimwood J."/>
            <person name="Chapman J.A."/>
            <person name="Shapiro H."/>
            <person name="Aerts A."/>
            <person name="Otillar R.P."/>
            <person name="Terry A.Y."/>
            <person name="Boore J.L."/>
            <person name="Simakov O."/>
            <person name="Marletaz F."/>
            <person name="Cho S.-J."/>
            <person name="Edsinger-Gonzales E."/>
            <person name="Havlak P."/>
            <person name="Kuo D.-H."/>
            <person name="Larsson T."/>
            <person name="Lv J."/>
            <person name="Arendt D."/>
            <person name="Savage R."/>
            <person name="Osoegawa K."/>
            <person name="de Jong P."/>
            <person name="Lindberg D.R."/>
            <person name="Seaver E.C."/>
            <person name="Weisblat D.A."/>
            <person name="Putnam N.H."/>
            <person name="Grigoriev I.V."/>
            <person name="Rokhsar D.S."/>
        </authorList>
    </citation>
    <scope>NUCLEOTIDE SEQUENCE</scope>
</reference>
<dbReference type="EnsemblMetazoa" id="HelroT160090">
    <property type="protein sequence ID" value="HelroP160090"/>
    <property type="gene ID" value="HelroG160090"/>
</dbReference>
<keyword evidence="3" id="KW-1185">Reference proteome</keyword>
<reference evidence="1 3" key="2">
    <citation type="journal article" date="2013" name="Nature">
        <title>Insights into bilaterian evolution from three spiralian genomes.</title>
        <authorList>
            <person name="Simakov O."/>
            <person name="Marletaz F."/>
            <person name="Cho S.J."/>
            <person name="Edsinger-Gonzales E."/>
            <person name="Havlak P."/>
            <person name="Hellsten U."/>
            <person name="Kuo D.H."/>
            <person name="Larsson T."/>
            <person name="Lv J."/>
            <person name="Arendt D."/>
            <person name="Savage R."/>
            <person name="Osoegawa K."/>
            <person name="de Jong P."/>
            <person name="Grimwood J."/>
            <person name="Chapman J.A."/>
            <person name="Shapiro H."/>
            <person name="Aerts A."/>
            <person name="Otillar R.P."/>
            <person name="Terry A.Y."/>
            <person name="Boore J.L."/>
            <person name="Grigoriev I.V."/>
            <person name="Lindberg D.R."/>
            <person name="Seaver E.C."/>
            <person name="Weisblat D.A."/>
            <person name="Putnam N.H."/>
            <person name="Rokhsar D.S."/>
        </authorList>
    </citation>
    <scope>NUCLEOTIDE SEQUENCE</scope>
</reference>
<dbReference type="CTD" id="20198568"/>
<dbReference type="EMBL" id="KB096324">
    <property type="protein sequence ID" value="ESO05986.1"/>
    <property type="molecule type" value="Genomic_DNA"/>
</dbReference>
<accession>T1EPR8</accession>
<dbReference type="Proteomes" id="UP000015101">
    <property type="component" value="Unassembled WGS sequence"/>
</dbReference>
<dbReference type="SUPFAM" id="SSF56219">
    <property type="entry name" value="DNase I-like"/>
    <property type="match status" value="1"/>
</dbReference>
<sequence>MVQNHVVVHFSIQFNSISFLFSKPTHDNNICQSLGDLKLAPVRINEKVINSKGEWKWEIQSCRKTHLPCTNSSSAIPVVVSSTRKKCNLPNRRSSLNHSNLINIKFTPTYNPAKIIPCHLPPTIYIMNSWLRPDHPDGLIAIDGYTPFTLAGGVECIIDSEPYIICAIYYPQNHPSYEVSTMMCSIDELSNTALESDSKLIIGGDFNQLDHHSILRTGLHSIFWGPTHQGRMFQHIILGWLLLLHLHQPTQHQETTPLEKPSHFANPIHQISTLPKNKLMRLGSTLKAAAITKYISKLIINFNSKTFTNSKRGSKAMWEQVNKIRGFEKSLNTSTVQHIDANTLNTHFASMSTDQSYKIPPTKATTIKSHQHQQFTPYSVLHMLTKACPSGTGFQTFHALKTHGLRGVKLFDITESLIISRIKYAAPSWKRPSSQDTSNILALKKTSSLLN</sequence>
<name>T1EPR8_HELRO</name>
<dbReference type="EMBL" id="AMQM01000499">
    <property type="status" value="NOT_ANNOTATED_CDS"/>
    <property type="molecule type" value="Genomic_DNA"/>
</dbReference>
<evidence type="ECO:0000313" key="2">
    <source>
        <dbReference type="EnsemblMetazoa" id="HelroP160090"/>
    </source>
</evidence>